<keyword evidence="1" id="KW-0472">Membrane</keyword>
<evidence type="ECO:0000313" key="2">
    <source>
        <dbReference type="EMBL" id="RDI68276.1"/>
    </source>
</evidence>
<sequence>MGTNTRARANRWLVLLAGIVAVWAFAGAAGLGSGVISLGSAVEGRLPWHSPTFAAVMLALIVGLPMAATSYLAAAADRRAGTAALVSGAALIGWILVQLALIRTGSWLQPICVALGVTILALGARLR</sequence>
<comment type="caution">
    <text evidence="2">The sequence shown here is derived from an EMBL/GenBank/DDBJ whole genome shotgun (WGS) entry which is preliminary data.</text>
</comment>
<dbReference type="EMBL" id="QQBC01000002">
    <property type="protein sequence ID" value="RDI68276.1"/>
    <property type="molecule type" value="Genomic_DNA"/>
</dbReference>
<dbReference type="STRING" id="1210086.GCA_001613105_01253"/>
<reference evidence="2 3" key="1">
    <citation type="submission" date="2018-07" db="EMBL/GenBank/DDBJ databases">
        <title>Genomic Encyclopedia of Type Strains, Phase IV (KMG-IV): sequencing the most valuable type-strain genomes for metagenomic binning, comparative biology and taxonomic classification.</title>
        <authorList>
            <person name="Goeker M."/>
        </authorList>
    </citation>
    <scope>NUCLEOTIDE SEQUENCE [LARGE SCALE GENOMIC DNA]</scope>
    <source>
        <strain evidence="2 3">DSM 44290</strain>
    </source>
</reference>
<feature type="transmembrane region" description="Helical" evidence="1">
    <location>
        <begin position="80"/>
        <end position="101"/>
    </location>
</feature>
<accession>A0A370IC26</accession>
<keyword evidence="1" id="KW-1133">Transmembrane helix</keyword>
<organism evidence="2 3">
    <name type="scientific">Nocardia pseudobrasiliensis</name>
    <dbReference type="NCBI Taxonomy" id="45979"/>
    <lineage>
        <taxon>Bacteria</taxon>
        <taxon>Bacillati</taxon>
        <taxon>Actinomycetota</taxon>
        <taxon>Actinomycetes</taxon>
        <taxon>Mycobacteriales</taxon>
        <taxon>Nocardiaceae</taxon>
        <taxon>Nocardia</taxon>
    </lineage>
</organism>
<protein>
    <submittedName>
        <fullName evidence="2">Uncharacterized protein</fullName>
    </submittedName>
</protein>
<feature type="transmembrane region" description="Helical" evidence="1">
    <location>
        <begin position="52"/>
        <end position="73"/>
    </location>
</feature>
<evidence type="ECO:0000313" key="3">
    <source>
        <dbReference type="Proteomes" id="UP000254869"/>
    </source>
</evidence>
<gene>
    <name evidence="2" type="ORF">DFR76_102677</name>
</gene>
<feature type="transmembrane region" description="Helical" evidence="1">
    <location>
        <begin position="12"/>
        <end position="32"/>
    </location>
</feature>
<feature type="transmembrane region" description="Helical" evidence="1">
    <location>
        <begin position="107"/>
        <end position="126"/>
    </location>
</feature>
<evidence type="ECO:0000256" key="1">
    <source>
        <dbReference type="SAM" id="Phobius"/>
    </source>
</evidence>
<dbReference type="Proteomes" id="UP000254869">
    <property type="component" value="Unassembled WGS sequence"/>
</dbReference>
<dbReference type="AlphaFoldDB" id="A0A370IC26"/>
<keyword evidence="3" id="KW-1185">Reference proteome</keyword>
<dbReference type="RefSeq" id="WP_067993113.1">
    <property type="nucleotide sequence ID" value="NZ_QQBC01000002.1"/>
</dbReference>
<name>A0A370IC26_9NOCA</name>
<proteinExistence type="predicted"/>
<keyword evidence="1" id="KW-0812">Transmembrane</keyword>